<dbReference type="PANTHER" id="PTHR33973:SF4">
    <property type="entry name" value="OS07G0153300 PROTEIN"/>
    <property type="match status" value="1"/>
</dbReference>
<sequence length="265" mass="29476">MVVRNSPIMLDHIQGHTTHARRGRVSNAFRYGVDYVLLEPEKAAATPIPFSRNRFNLWSVHDIRHGGPRGEGRAAAWAREVLAERGFPYPDARILLLTQPTFLGLHFNPISLWFALVEGVPRAVIAEVDNTFGHRHCYVCVRPGFEPIGYDDTLEAEKAMHVSPFQKVEGSYRFNIGLDDDAVRVRIDFRNGEDGVLATLSGSRRPATAASLLAAALRRPLGAARVVGLIHWQAIKLWAKRAPFSSAPPPPNDLVTDAHSLERRP</sequence>
<dbReference type="EMBL" id="QGGV01000008">
    <property type="protein sequence ID" value="PWK55207.1"/>
    <property type="molecule type" value="Genomic_DNA"/>
</dbReference>
<protein>
    <recommendedName>
        <fullName evidence="3">Cyclopropane-fatty-acyl-phospholipid synthase</fullName>
    </recommendedName>
</protein>
<accession>A0A316GK64</accession>
<keyword evidence="2" id="KW-1185">Reference proteome</keyword>
<dbReference type="AlphaFoldDB" id="A0A316GK64"/>
<dbReference type="InterPro" id="IPR010775">
    <property type="entry name" value="DUF1365"/>
</dbReference>
<dbReference type="Pfam" id="PF07103">
    <property type="entry name" value="DUF1365"/>
    <property type="match status" value="1"/>
</dbReference>
<evidence type="ECO:0000313" key="2">
    <source>
        <dbReference type="Proteomes" id="UP000245390"/>
    </source>
</evidence>
<reference evidence="1 2" key="1">
    <citation type="submission" date="2018-05" db="EMBL/GenBank/DDBJ databases">
        <title>Genomic Encyclopedia of Type Strains, Phase IV (KMG-IV): sequencing the most valuable type-strain genomes for metagenomic binning, comparative biology and taxonomic classification.</title>
        <authorList>
            <person name="Goeker M."/>
        </authorList>
    </citation>
    <scope>NUCLEOTIDE SEQUENCE [LARGE SCALE GENOMIC DNA]</scope>
    <source>
        <strain evidence="1 2">DSM 103371</strain>
    </source>
</reference>
<proteinExistence type="predicted"/>
<comment type="caution">
    <text evidence="1">The sequence shown here is derived from an EMBL/GenBank/DDBJ whole genome shotgun (WGS) entry which is preliminary data.</text>
</comment>
<evidence type="ECO:0008006" key="3">
    <source>
        <dbReference type="Google" id="ProtNLM"/>
    </source>
</evidence>
<organism evidence="1 2">
    <name type="scientific">Silicimonas algicola</name>
    <dbReference type="NCBI Taxonomy" id="1826607"/>
    <lineage>
        <taxon>Bacteria</taxon>
        <taxon>Pseudomonadati</taxon>
        <taxon>Pseudomonadota</taxon>
        <taxon>Alphaproteobacteria</taxon>
        <taxon>Rhodobacterales</taxon>
        <taxon>Paracoccaceae</taxon>
    </lineage>
</organism>
<evidence type="ECO:0000313" key="1">
    <source>
        <dbReference type="EMBL" id="PWK55207.1"/>
    </source>
</evidence>
<dbReference type="Proteomes" id="UP000245390">
    <property type="component" value="Unassembled WGS sequence"/>
</dbReference>
<gene>
    <name evidence="1" type="ORF">C8D95_10886</name>
</gene>
<name>A0A316GK64_9RHOB</name>
<dbReference type="PANTHER" id="PTHR33973">
    <property type="entry name" value="OS07G0153300 PROTEIN"/>
    <property type="match status" value="1"/>
</dbReference>